<dbReference type="PANTHER" id="PTHR42918:SF5">
    <property type="entry name" value="LYSINE--TRNA LIGASE, MITOCHONDRIAL"/>
    <property type="match status" value="1"/>
</dbReference>
<dbReference type="GO" id="GO:0000049">
    <property type="term" value="F:tRNA binding"/>
    <property type="evidence" value="ECO:0007669"/>
    <property type="project" value="TreeGrafter"/>
</dbReference>
<evidence type="ECO:0000256" key="5">
    <source>
        <dbReference type="ARBA" id="ARBA00030563"/>
    </source>
</evidence>
<gene>
    <name evidence="7" type="ORF">PACTADRAFT_33187</name>
</gene>
<dbReference type="Pfam" id="PF00152">
    <property type="entry name" value="tRNA-synt_2"/>
    <property type="match status" value="1"/>
</dbReference>
<accession>A0A1E4TW56</accession>
<dbReference type="GO" id="GO:0004824">
    <property type="term" value="F:lysine-tRNA ligase activity"/>
    <property type="evidence" value="ECO:0007669"/>
    <property type="project" value="EnsemblFungi"/>
</dbReference>
<dbReference type="InterPro" id="IPR044136">
    <property type="entry name" value="Lys-tRNA-ligase_II_N"/>
</dbReference>
<dbReference type="EMBL" id="KV454013">
    <property type="protein sequence ID" value="ODV95995.1"/>
    <property type="molecule type" value="Genomic_DNA"/>
</dbReference>
<dbReference type="InterPro" id="IPR012340">
    <property type="entry name" value="NA-bd_OB-fold"/>
</dbReference>
<dbReference type="PANTHER" id="PTHR42918">
    <property type="entry name" value="LYSYL-TRNA SYNTHETASE"/>
    <property type="match status" value="1"/>
</dbReference>
<proteinExistence type="predicted"/>
<dbReference type="Proteomes" id="UP000094236">
    <property type="component" value="Unassembled WGS sequence"/>
</dbReference>
<feature type="domain" description="Aminoacyl-transfer RNA synthetases class-II family profile" evidence="6">
    <location>
        <begin position="207"/>
        <end position="546"/>
    </location>
</feature>
<dbReference type="GO" id="GO:0008033">
    <property type="term" value="P:tRNA processing"/>
    <property type="evidence" value="ECO:0007669"/>
    <property type="project" value="EnsemblFungi"/>
</dbReference>
<dbReference type="AlphaFoldDB" id="A0A1E4TW56"/>
<dbReference type="InterPro" id="IPR004364">
    <property type="entry name" value="Aa-tRNA-synt_II"/>
</dbReference>
<dbReference type="GO" id="GO:0005524">
    <property type="term" value="F:ATP binding"/>
    <property type="evidence" value="ECO:0007669"/>
    <property type="project" value="UniProtKB-KW"/>
</dbReference>
<keyword evidence="3" id="KW-0067">ATP-binding</keyword>
<dbReference type="PRINTS" id="PR00982">
    <property type="entry name" value="TRNASYNTHLYS"/>
</dbReference>
<dbReference type="OrthoDB" id="21243at2759"/>
<dbReference type="InterPro" id="IPR004365">
    <property type="entry name" value="NA-bd_OB_tRNA"/>
</dbReference>
<name>A0A1E4TW56_PACTA</name>
<protein>
    <recommendedName>
        <fullName evidence="5">Lysyl-tRNA synthetase</fullName>
    </recommendedName>
</protein>
<dbReference type="SUPFAM" id="SSF50249">
    <property type="entry name" value="Nucleic acid-binding proteins"/>
    <property type="match status" value="1"/>
</dbReference>
<evidence type="ECO:0000256" key="4">
    <source>
        <dbReference type="ARBA" id="ARBA00023146"/>
    </source>
</evidence>
<dbReference type="GO" id="GO:0005739">
    <property type="term" value="C:mitochondrion"/>
    <property type="evidence" value="ECO:0007669"/>
    <property type="project" value="EnsemblFungi"/>
</dbReference>
<dbReference type="CDD" id="cd04322">
    <property type="entry name" value="LysRS_N"/>
    <property type="match status" value="1"/>
</dbReference>
<evidence type="ECO:0000313" key="7">
    <source>
        <dbReference type="EMBL" id="ODV95995.1"/>
    </source>
</evidence>
<evidence type="ECO:0000313" key="8">
    <source>
        <dbReference type="Proteomes" id="UP000094236"/>
    </source>
</evidence>
<dbReference type="InterPro" id="IPR018149">
    <property type="entry name" value="Lys-tRNA-synth_II_C"/>
</dbReference>
<sequence>MIMMIRRQISSLVFKRVKSSVSSSILEDSDFANRKKLVTTAHQKYYPLLSEIKSENTDTDEIRIPVFRKKYENYCFLDDAKVVEEAFQVNGKISSIRKSGKNLIFIDIVQDFEKLQIVGNSKMMGLDKQEFVENHDLLRRGDFISCIGYPGVTNAGELSLKLIRPIILCAPALHAIPTRLTDTAKINGNRVLDYLINKRSRDTLLARSIIISSIRNFLNKREFVEVETPIIASGSTGANATPFISSSVHLKDDDNIPLPLNLRVAPELWLKKLIISGFDKVFEIGKVFRNEGIDSTHNPEFTTCEFYQTFIGLEELIKMTEDLFNKIIQDLLNHENLCQNFDNALLQQLANIERFNRIEFIPTLEIETGLPLPLDLTTENLSQYFQILKITEPEIKSPAQYLDKLSSIYLEPLSNNNKPTIIYNQPALLSPLAKSTKLIYNGNREFIISRRFELFINSKEYVNSYEEENNPFTQFENFESQLKNSAKYKDTESLIPDYKFVENMELGMPPTGGWGLGIDRLVMLLTSSARIENVLSFGKLNDVLKQ</sequence>
<dbReference type="Gene3D" id="3.30.930.10">
    <property type="entry name" value="Bira Bifunctional Protein, Domain 2"/>
    <property type="match status" value="1"/>
</dbReference>
<keyword evidence="4" id="KW-0030">Aminoacyl-tRNA synthetase</keyword>
<dbReference type="InterPro" id="IPR006195">
    <property type="entry name" value="aa-tRNA-synth_II"/>
</dbReference>
<dbReference type="GO" id="GO:0070154">
    <property type="term" value="P:mitochondrial lysyl-tRNA aminoacylation"/>
    <property type="evidence" value="ECO:0007669"/>
    <property type="project" value="EnsemblFungi"/>
</dbReference>
<keyword evidence="2" id="KW-0547">Nucleotide-binding</keyword>
<dbReference type="InterPro" id="IPR045864">
    <property type="entry name" value="aa-tRNA-synth_II/BPL/LPL"/>
</dbReference>
<dbReference type="Gene3D" id="2.40.50.140">
    <property type="entry name" value="Nucleic acid-binding proteins"/>
    <property type="match status" value="1"/>
</dbReference>
<evidence type="ECO:0000256" key="2">
    <source>
        <dbReference type="ARBA" id="ARBA00022741"/>
    </source>
</evidence>
<dbReference type="STRING" id="669874.A0A1E4TW56"/>
<keyword evidence="1" id="KW-0436">Ligase</keyword>
<evidence type="ECO:0000256" key="3">
    <source>
        <dbReference type="ARBA" id="ARBA00022840"/>
    </source>
</evidence>
<evidence type="ECO:0000256" key="1">
    <source>
        <dbReference type="ARBA" id="ARBA00022598"/>
    </source>
</evidence>
<reference evidence="8" key="1">
    <citation type="submission" date="2016-05" db="EMBL/GenBank/DDBJ databases">
        <title>Comparative genomics of biotechnologically important yeasts.</title>
        <authorList>
            <consortium name="DOE Joint Genome Institute"/>
            <person name="Riley R."/>
            <person name="Haridas S."/>
            <person name="Wolfe K.H."/>
            <person name="Lopes M.R."/>
            <person name="Hittinger C.T."/>
            <person name="Goker M."/>
            <person name="Salamov A."/>
            <person name="Wisecaver J."/>
            <person name="Long T.M."/>
            <person name="Aerts A.L."/>
            <person name="Barry K."/>
            <person name="Choi C."/>
            <person name="Clum A."/>
            <person name="Coughlan A.Y."/>
            <person name="Deshpande S."/>
            <person name="Douglass A.P."/>
            <person name="Hanson S.J."/>
            <person name="Klenk H.-P."/>
            <person name="Labutti K."/>
            <person name="Lapidus A."/>
            <person name="Lindquist E."/>
            <person name="Lipzen A."/>
            <person name="Meier-Kolthoff J.P."/>
            <person name="Ohm R.A."/>
            <person name="Otillar R.P."/>
            <person name="Pangilinan J."/>
            <person name="Peng Y."/>
            <person name="Rokas A."/>
            <person name="Rosa C.A."/>
            <person name="Scheuner C."/>
            <person name="Sibirny A.A."/>
            <person name="Slot J.C."/>
            <person name="Stielow J.B."/>
            <person name="Sun H."/>
            <person name="Kurtzman C.P."/>
            <person name="Blackwell M."/>
            <person name="Grigoriev I.V."/>
            <person name="Jeffries T.W."/>
        </authorList>
    </citation>
    <scope>NUCLEOTIDE SEQUENCE [LARGE SCALE GENOMIC DNA]</scope>
    <source>
        <strain evidence="8">NRRL Y-2460</strain>
    </source>
</reference>
<dbReference type="PROSITE" id="PS50862">
    <property type="entry name" value="AA_TRNA_LIGASE_II"/>
    <property type="match status" value="1"/>
</dbReference>
<organism evidence="7 8">
    <name type="scientific">Pachysolen tannophilus NRRL Y-2460</name>
    <dbReference type="NCBI Taxonomy" id="669874"/>
    <lineage>
        <taxon>Eukaryota</taxon>
        <taxon>Fungi</taxon>
        <taxon>Dikarya</taxon>
        <taxon>Ascomycota</taxon>
        <taxon>Saccharomycotina</taxon>
        <taxon>Pichiomycetes</taxon>
        <taxon>Pachysolenaceae</taxon>
        <taxon>Pachysolen</taxon>
    </lineage>
</organism>
<dbReference type="Pfam" id="PF01336">
    <property type="entry name" value="tRNA_anti-codon"/>
    <property type="match status" value="1"/>
</dbReference>
<evidence type="ECO:0000259" key="6">
    <source>
        <dbReference type="PROSITE" id="PS50862"/>
    </source>
</evidence>
<keyword evidence="8" id="KW-1185">Reference proteome</keyword>
<dbReference type="SUPFAM" id="SSF55681">
    <property type="entry name" value="Class II aaRS and biotin synthetases"/>
    <property type="match status" value="1"/>
</dbReference>